<proteinExistence type="predicted"/>
<dbReference type="PRINTS" id="PR00344">
    <property type="entry name" value="BCTRLSENSOR"/>
</dbReference>
<evidence type="ECO:0000256" key="7">
    <source>
        <dbReference type="ARBA" id="ARBA00022692"/>
    </source>
</evidence>
<dbReference type="Pfam" id="PF00989">
    <property type="entry name" value="PAS"/>
    <property type="match status" value="1"/>
</dbReference>
<evidence type="ECO:0000256" key="3">
    <source>
        <dbReference type="ARBA" id="ARBA00012438"/>
    </source>
</evidence>
<dbReference type="SUPFAM" id="SSF55785">
    <property type="entry name" value="PYP-like sensor domain (PAS domain)"/>
    <property type="match status" value="1"/>
</dbReference>
<keyword evidence="21" id="KW-1185">Reference proteome</keyword>
<dbReference type="InterPro" id="IPR035965">
    <property type="entry name" value="PAS-like_dom_sf"/>
</dbReference>
<reference evidence="18 21" key="2">
    <citation type="journal article" date="2020" name="FEMS Microbiol. Ecol.">
        <title>Temporal dynamics of bacterial communities during seed development and maturation.</title>
        <authorList>
            <person name="Chesneau G."/>
            <person name="Torres-Cortes G."/>
            <person name="Briand M."/>
            <person name="Darrasse A."/>
            <person name="Preveaux A."/>
            <person name="Marais C."/>
            <person name="Jacques M.A."/>
            <person name="Shade A."/>
            <person name="Barret M."/>
        </authorList>
    </citation>
    <scope>NUCLEOTIDE SEQUENCE [LARGE SCALE GENOMIC DNA]</scope>
    <source>
        <strain evidence="18 21">CFBP13732</strain>
    </source>
</reference>
<dbReference type="InterPro" id="IPR036890">
    <property type="entry name" value="HATPase_C_sf"/>
</dbReference>
<dbReference type="EC" id="2.7.13.3" evidence="3"/>
<keyword evidence="13 16" id="KW-0472">Membrane</keyword>
<dbReference type="SUPFAM" id="SSF55874">
    <property type="entry name" value="ATPase domain of HSP90 chaperone/DNA topoisomerase II/histidine kinase"/>
    <property type="match status" value="1"/>
</dbReference>
<dbReference type="AlphaFoldDB" id="A0A4U3FPV2"/>
<sequence>MSDPQLTPPVRKRPMKLSTSVSLMVSAVIATVLLIVHLFYFFQISHVTQESVKDKALAVARTLADSPEIQRALQQPPTQGIIQPIASAVQESNDLLFVVITNMNGIRYSHPDASLINQHFIGDDLQPALRGQENMAVNHGKLAEALRLFTPVYNSQQRQVGVVAIGISLSEVAKQINQSRWNIFWSALFGILVGAIGTFLLVNAAKRILFGLEPYEISTLFEQRQAMLQSMKEGVIAVDDHTQVTLINRAARQLLRDAGIQQAVNSDIGETVAASGPLIANLRNVLSNGLPRRDEEINLRGRILLCNTMPVRSNGVIIGAICTFRDKTEVSQLMQRLDGMVSYVDALRERSHEFMNKLHVILGLLHMKSYGKVEDYILKTANNYQTEIGSLMGKIKSPVIAGFLLSKINRASDTGNHLLISDDCMLPDSGSETQVAVLITVLGNLIENALDALGLSAEGEISVLLHYQNGFLACEVSDDGPGIAADQLEAIFEKGFSSKGDERGVGLFLVKQQTESLGGKIIVESEPGVYTQFFVQLPWDGENKNA</sequence>
<keyword evidence="7 16" id="KW-0812">Transmembrane</keyword>
<evidence type="ECO:0000256" key="5">
    <source>
        <dbReference type="ARBA" id="ARBA00022553"/>
    </source>
</evidence>
<dbReference type="Proteomes" id="UP000306393">
    <property type="component" value="Unassembled WGS sequence"/>
</dbReference>
<dbReference type="Pfam" id="PF17203">
    <property type="entry name" value="sCache_3_2"/>
    <property type="match status" value="1"/>
</dbReference>
<dbReference type="OrthoDB" id="9792686at2"/>
<dbReference type="InterPro" id="IPR039506">
    <property type="entry name" value="SPOB_a"/>
</dbReference>
<dbReference type="InterPro" id="IPR005467">
    <property type="entry name" value="His_kinase_dom"/>
</dbReference>
<dbReference type="EMBL" id="JACYNN010000001">
    <property type="protein sequence ID" value="MBD8105423.1"/>
    <property type="molecule type" value="Genomic_DNA"/>
</dbReference>
<keyword evidence="11 16" id="KW-1133">Transmembrane helix</keyword>
<evidence type="ECO:0000313" key="20">
    <source>
        <dbReference type="Proteomes" id="UP000306393"/>
    </source>
</evidence>
<dbReference type="RefSeq" id="WP_137268503.1">
    <property type="nucleotide sequence ID" value="NZ_JACYNM010000001.1"/>
</dbReference>
<dbReference type="FunFam" id="1.10.287.130:FF:000011">
    <property type="entry name" value="Sensor histidine kinase DcuS"/>
    <property type="match status" value="1"/>
</dbReference>
<dbReference type="InterPro" id="IPR013767">
    <property type="entry name" value="PAS_fold"/>
</dbReference>
<evidence type="ECO:0000313" key="19">
    <source>
        <dbReference type="EMBL" id="TKJ94889.1"/>
    </source>
</evidence>
<evidence type="ECO:0000256" key="11">
    <source>
        <dbReference type="ARBA" id="ARBA00022989"/>
    </source>
</evidence>
<evidence type="ECO:0000256" key="1">
    <source>
        <dbReference type="ARBA" id="ARBA00000085"/>
    </source>
</evidence>
<dbReference type="Proteomes" id="UP000661012">
    <property type="component" value="Unassembled WGS sequence"/>
</dbReference>
<accession>A0A4U3FPV2</accession>
<keyword evidence="12" id="KW-0902">Two-component regulatory system</keyword>
<evidence type="ECO:0000256" key="15">
    <source>
        <dbReference type="ARBA" id="ARBA00067636"/>
    </source>
</evidence>
<dbReference type="GO" id="GO:0000155">
    <property type="term" value="F:phosphorelay sensor kinase activity"/>
    <property type="evidence" value="ECO:0007669"/>
    <property type="project" value="InterPro"/>
</dbReference>
<keyword evidence="10" id="KW-0067">ATP-binding</keyword>
<feature type="transmembrane region" description="Helical" evidence="16">
    <location>
        <begin position="21"/>
        <end position="42"/>
    </location>
</feature>
<keyword evidence="9 19" id="KW-0418">Kinase</keyword>
<dbReference type="SMART" id="SM00091">
    <property type="entry name" value="PAS"/>
    <property type="match status" value="1"/>
</dbReference>
<dbReference type="FunFam" id="3.30.450.20:FF:000018">
    <property type="entry name" value="Sensor histidine kinase DcuS"/>
    <property type="match status" value="1"/>
</dbReference>
<evidence type="ECO:0000313" key="21">
    <source>
        <dbReference type="Proteomes" id="UP000661012"/>
    </source>
</evidence>
<dbReference type="InterPro" id="IPR016120">
    <property type="entry name" value="Sig_transdc_His_kin_SpoOB"/>
</dbReference>
<dbReference type="PANTHER" id="PTHR43547">
    <property type="entry name" value="TWO-COMPONENT HISTIDINE KINASE"/>
    <property type="match status" value="1"/>
</dbReference>
<comment type="caution">
    <text evidence="19">The sequence shown here is derived from an EMBL/GenBank/DDBJ whole genome shotgun (WGS) entry which is preliminary data.</text>
</comment>
<dbReference type="Pfam" id="PF14689">
    <property type="entry name" value="SPOB_a"/>
    <property type="match status" value="1"/>
</dbReference>
<keyword evidence="8" id="KW-0547">Nucleotide-binding</keyword>
<evidence type="ECO:0000256" key="12">
    <source>
        <dbReference type="ARBA" id="ARBA00023012"/>
    </source>
</evidence>
<dbReference type="InterPro" id="IPR003594">
    <property type="entry name" value="HATPase_dom"/>
</dbReference>
<feature type="transmembrane region" description="Helical" evidence="16">
    <location>
        <begin position="183"/>
        <end position="202"/>
    </location>
</feature>
<dbReference type="InterPro" id="IPR029151">
    <property type="entry name" value="Sensor-like_sf"/>
</dbReference>
<dbReference type="InterPro" id="IPR000014">
    <property type="entry name" value="PAS"/>
</dbReference>
<reference evidence="19 20" key="1">
    <citation type="journal article" date="2019" name="Sci. Rep.">
        <title>Differences in resource use lead to coexistence of seed-transmitted microbial populations.</title>
        <authorList>
            <person name="Torres-Cortes G."/>
            <person name="Garcia B.J."/>
            <person name="Compant S."/>
            <person name="Rezki S."/>
            <person name="Jones P."/>
            <person name="Preveaux A."/>
            <person name="Briand M."/>
            <person name="Roulet A."/>
            <person name="Bouchez O."/>
            <person name="Jacobson D."/>
            <person name="Barret M."/>
        </authorList>
    </citation>
    <scope>NUCLEOTIDE SEQUENCE [LARGE SCALE GENOMIC DNA]</scope>
    <source>
        <strain evidence="19 20">CFBP13511</strain>
    </source>
</reference>
<protein>
    <recommendedName>
        <fullName evidence="15">Sensor histidine kinase DcuS</fullName>
        <ecNumber evidence="3">2.7.13.3</ecNumber>
    </recommendedName>
</protein>
<dbReference type="NCBIfam" id="NF008298">
    <property type="entry name" value="PRK11086.1"/>
    <property type="match status" value="1"/>
</dbReference>
<dbReference type="EMBL" id="QGAC01000001">
    <property type="protein sequence ID" value="TKJ94889.1"/>
    <property type="molecule type" value="Genomic_DNA"/>
</dbReference>
<evidence type="ECO:0000259" key="17">
    <source>
        <dbReference type="PROSITE" id="PS50109"/>
    </source>
</evidence>
<keyword evidence="5" id="KW-0597">Phosphoprotein</keyword>
<dbReference type="GO" id="GO:0005524">
    <property type="term" value="F:ATP binding"/>
    <property type="evidence" value="ECO:0007669"/>
    <property type="project" value="UniProtKB-KW"/>
</dbReference>
<dbReference type="GO" id="GO:0006355">
    <property type="term" value="P:regulation of DNA-templated transcription"/>
    <property type="evidence" value="ECO:0007669"/>
    <property type="project" value="InterPro"/>
</dbReference>
<comment type="catalytic activity">
    <reaction evidence="1">
        <text>ATP + protein L-histidine = ADP + protein N-phospho-L-histidine.</text>
        <dbReference type="EC" id="2.7.13.3"/>
    </reaction>
</comment>
<evidence type="ECO:0000256" key="6">
    <source>
        <dbReference type="ARBA" id="ARBA00022679"/>
    </source>
</evidence>
<organism evidence="19 20">
    <name type="scientific">Erwinia persicina</name>
    <dbReference type="NCBI Taxonomy" id="55211"/>
    <lineage>
        <taxon>Bacteria</taxon>
        <taxon>Pseudomonadati</taxon>
        <taxon>Pseudomonadota</taxon>
        <taxon>Gammaproteobacteria</taxon>
        <taxon>Enterobacterales</taxon>
        <taxon>Erwiniaceae</taxon>
        <taxon>Erwinia</taxon>
    </lineage>
</organism>
<dbReference type="Gene3D" id="3.30.450.20">
    <property type="entry name" value="PAS domain"/>
    <property type="match status" value="2"/>
</dbReference>
<dbReference type="InterPro" id="IPR033463">
    <property type="entry name" value="sCache_3"/>
</dbReference>
<evidence type="ECO:0000256" key="2">
    <source>
        <dbReference type="ARBA" id="ARBA00004651"/>
    </source>
</evidence>
<evidence type="ECO:0000256" key="14">
    <source>
        <dbReference type="ARBA" id="ARBA00054880"/>
    </source>
</evidence>
<dbReference type="SMART" id="SM00387">
    <property type="entry name" value="HATPase_c"/>
    <property type="match status" value="1"/>
</dbReference>
<dbReference type="CDD" id="cd16915">
    <property type="entry name" value="HATPase_DpiB-CitA-like"/>
    <property type="match status" value="1"/>
</dbReference>
<evidence type="ECO:0000256" key="16">
    <source>
        <dbReference type="SAM" id="Phobius"/>
    </source>
</evidence>
<dbReference type="FunFam" id="3.30.450.20:FF:000045">
    <property type="entry name" value="Sensor histidine kinase DcuS"/>
    <property type="match status" value="1"/>
</dbReference>
<dbReference type="Pfam" id="PF02518">
    <property type="entry name" value="HATPase_c"/>
    <property type="match status" value="1"/>
</dbReference>
<dbReference type="STRING" id="1219360.GCA_001571305_01134"/>
<evidence type="ECO:0000256" key="10">
    <source>
        <dbReference type="ARBA" id="ARBA00022840"/>
    </source>
</evidence>
<dbReference type="InterPro" id="IPR004358">
    <property type="entry name" value="Sig_transdc_His_kin-like_C"/>
</dbReference>
<evidence type="ECO:0000256" key="9">
    <source>
        <dbReference type="ARBA" id="ARBA00022777"/>
    </source>
</evidence>
<evidence type="ECO:0000256" key="13">
    <source>
        <dbReference type="ARBA" id="ARBA00023136"/>
    </source>
</evidence>
<keyword evidence="6 18" id="KW-0808">Transferase</keyword>
<dbReference type="Gene3D" id="1.10.287.130">
    <property type="match status" value="1"/>
</dbReference>
<evidence type="ECO:0000256" key="4">
    <source>
        <dbReference type="ARBA" id="ARBA00022475"/>
    </source>
</evidence>
<feature type="domain" description="Histidine kinase" evidence="17">
    <location>
        <begin position="438"/>
        <end position="541"/>
    </location>
</feature>
<gene>
    <name evidence="18" type="primary">dcuS</name>
    <name evidence="19" type="ORF">EpCFBP13511_00570</name>
    <name evidence="18" type="ORF">IFT93_03170</name>
</gene>
<evidence type="ECO:0000256" key="8">
    <source>
        <dbReference type="ARBA" id="ARBA00022741"/>
    </source>
</evidence>
<comment type="function">
    <text evidence="14">Member of the two-component regulatory system DcuR/DcuS. Involved in the C4-dicarboxylate-stimulated regulation of the genes encoding the anaerobic fumarate respiratory system (frdABCD; nuoAN; dcuB; sdhCDAB; etc.). Weakly regulates the aerobic C4-dicarboxylate transporter dctA. Activates DcuR by phosphorylation.</text>
</comment>
<name>A0A4U3FPV2_9GAMM</name>
<dbReference type="PROSITE" id="PS50109">
    <property type="entry name" value="HIS_KIN"/>
    <property type="match status" value="1"/>
</dbReference>
<dbReference type="PANTHER" id="PTHR43547:SF10">
    <property type="entry name" value="SENSOR HISTIDINE KINASE DCUS"/>
    <property type="match status" value="1"/>
</dbReference>
<keyword evidence="4" id="KW-1003">Cell membrane</keyword>
<evidence type="ECO:0000313" key="18">
    <source>
        <dbReference type="EMBL" id="MBD8105423.1"/>
    </source>
</evidence>
<dbReference type="SUPFAM" id="SSF103190">
    <property type="entry name" value="Sensory domain-like"/>
    <property type="match status" value="1"/>
</dbReference>
<dbReference type="GO" id="GO:0005886">
    <property type="term" value="C:plasma membrane"/>
    <property type="evidence" value="ECO:0007669"/>
    <property type="project" value="UniProtKB-SubCell"/>
</dbReference>
<dbReference type="SUPFAM" id="SSF55890">
    <property type="entry name" value="Sporulation response regulatory protein Spo0B"/>
    <property type="match status" value="1"/>
</dbReference>
<dbReference type="Gene3D" id="3.30.565.10">
    <property type="entry name" value="Histidine kinase-like ATPase, C-terminal domain"/>
    <property type="match status" value="1"/>
</dbReference>
<comment type="subcellular location">
    <subcellularLocation>
        <location evidence="2">Cell membrane</location>
        <topology evidence="2">Multi-pass membrane protein</topology>
    </subcellularLocation>
</comment>